<gene>
    <name evidence="2" type="ORF">B7463_g6145</name>
</gene>
<protein>
    <recommendedName>
        <fullName evidence="1">F-box domain-containing protein</fullName>
    </recommendedName>
</protein>
<evidence type="ECO:0000259" key="1">
    <source>
        <dbReference type="PROSITE" id="PS50181"/>
    </source>
</evidence>
<dbReference type="Proteomes" id="UP000258309">
    <property type="component" value="Unassembled WGS sequence"/>
</dbReference>
<dbReference type="InterPro" id="IPR001810">
    <property type="entry name" value="F-box_dom"/>
</dbReference>
<dbReference type="Pfam" id="PF12937">
    <property type="entry name" value="F-box-like"/>
    <property type="match status" value="1"/>
</dbReference>
<dbReference type="Gene3D" id="6.10.140.2040">
    <property type="match status" value="1"/>
</dbReference>
<feature type="non-terminal residue" evidence="2">
    <location>
        <position position="253"/>
    </location>
</feature>
<dbReference type="InterPro" id="IPR036047">
    <property type="entry name" value="F-box-like_dom_sf"/>
</dbReference>
<keyword evidence="3" id="KW-1185">Reference proteome</keyword>
<organism evidence="2 3">
    <name type="scientific">Scytalidium lignicola</name>
    <name type="common">Hyphomycete</name>
    <dbReference type="NCBI Taxonomy" id="5539"/>
    <lineage>
        <taxon>Eukaryota</taxon>
        <taxon>Fungi</taxon>
        <taxon>Dikarya</taxon>
        <taxon>Ascomycota</taxon>
        <taxon>Pezizomycotina</taxon>
        <taxon>Leotiomycetes</taxon>
        <taxon>Leotiomycetes incertae sedis</taxon>
        <taxon>Scytalidium</taxon>
    </lineage>
</organism>
<dbReference type="EMBL" id="NCSJ02000106">
    <property type="protein sequence ID" value="RFU30189.1"/>
    <property type="molecule type" value="Genomic_DNA"/>
</dbReference>
<reference evidence="2 3" key="1">
    <citation type="submission" date="2018-05" db="EMBL/GenBank/DDBJ databases">
        <title>Draft genome sequence of Scytalidium lignicola DSM 105466, a ubiquitous saprotrophic fungus.</title>
        <authorList>
            <person name="Buettner E."/>
            <person name="Gebauer A.M."/>
            <person name="Hofrichter M."/>
            <person name="Liers C."/>
            <person name="Kellner H."/>
        </authorList>
    </citation>
    <scope>NUCLEOTIDE SEQUENCE [LARGE SCALE GENOMIC DNA]</scope>
    <source>
        <strain evidence="2 3">DSM 105466</strain>
    </source>
</reference>
<dbReference type="STRING" id="5539.A0A3E2H9V5"/>
<dbReference type="OMA" id="WVESRAI"/>
<dbReference type="PROSITE" id="PS50181">
    <property type="entry name" value="FBOX"/>
    <property type="match status" value="1"/>
</dbReference>
<name>A0A3E2H9V5_SCYLI</name>
<comment type="caution">
    <text evidence="2">The sequence shown here is derived from an EMBL/GenBank/DDBJ whole genome shotgun (WGS) entry which is preliminary data.</text>
</comment>
<sequence length="253" mass="29112">MDALNMSNNRAAPPPPSKSLTVFPDELILHILSYLDIPDLLNASRTDHHIRTLSIDPLLHLSRLARVSFYLEHYIPIRPPLSELMAHQIYITRTTLAARNLGRNLIKIKLNRSLLKRPSPESLVDKGVLPAECLYRKSKDGSGGGARWVAPTVIETKRRVEKERVKDVLRHWVEEWRRKGSEMNDEHGSENYSRPNVRRLARRFARESSRANGANVDVPRWGRKLEQKEVPTRAKVLGLKRFWEKVGRESQGL</sequence>
<evidence type="ECO:0000313" key="3">
    <source>
        <dbReference type="Proteomes" id="UP000258309"/>
    </source>
</evidence>
<feature type="non-terminal residue" evidence="2">
    <location>
        <position position="1"/>
    </location>
</feature>
<evidence type="ECO:0000313" key="2">
    <source>
        <dbReference type="EMBL" id="RFU30189.1"/>
    </source>
</evidence>
<accession>A0A3E2H9V5</accession>
<proteinExistence type="predicted"/>
<feature type="domain" description="F-box" evidence="1">
    <location>
        <begin position="17"/>
        <end position="64"/>
    </location>
</feature>
<dbReference type="AlphaFoldDB" id="A0A3E2H9V5"/>
<dbReference type="SUPFAM" id="SSF81383">
    <property type="entry name" value="F-box domain"/>
    <property type="match status" value="1"/>
</dbReference>
<dbReference type="Gene3D" id="1.20.1280.50">
    <property type="match status" value="1"/>
</dbReference>
<dbReference type="OrthoDB" id="3219396at2759"/>